<keyword evidence="1" id="KW-0732">Signal</keyword>
<feature type="signal peptide" evidence="1">
    <location>
        <begin position="1"/>
        <end position="22"/>
    </location>
</feature>
<proteinExistence type="predicted"/>
<dbReference type="Pfam" id="PF13852">
    <property type="entry name" value="DUF4197"/>
    <property type="match status" value="1"/>
</dbReference>
<evidence type="ECO:0000256" key="1">
    <source>
        <dbReference type="SAM" id="SignalP"/>
    </source>
</evidence>
<dbReference type="InterPro" id="IPR025245">
    <property type="entry name" value="DUF4197"/>
</dbReference>
<evidence type="ECO:0000313" key="3">
    <source>
        <dbReference type="Proteomes" id="UP001500067"/>
    </source>
</evidence>
<protein>
    <submittedName>
        <fullName evidence="2">DUF4197 domain-containing protein</fullName>
    </submittedName>
</protein>
<feature type="chain" id="PRO_5045393445" evidence="1">
    <location>
        <begin position="23"/>
        <end position="249"/>
    </location>
</feature>
<accession>A0ABP8NEB3</accession>
<gene>
    <name evidence="2" type="ORF">GCM10023093_18890</name>
</gene>
<dbReference type="Proteomes" id="UP001500067">
    <property type="component" value="Unassembled WGS sequence"/>
</dbReference>
<sequence>MNILAKGILALTVAALTTNVQAQDLKNIWDKTKKAAGGVTKTGTGTKGSLTDGEITAGLKEALKVGTQNASGKLSNVNGFFGNQLIKILMPPEAKKIETTLRAMGMGAQVDKAILSMNRAAEDASGKAVPIFVDAITGITIQDGLSILRGSNDAATQYLKGRTTTSLTTAFRPVIQSSLNKVQATKYWTEIVTIYNKLPTTRQKVNPDLTAYVTERALSGLFLTIADEEAKIRTNPAARVSDILRKVFG</sequence>
<keyword evidence="3" id="KW-1185">Reference proteome</keyword>
<organism evidence="2 3">
    <name type="scientific">Nemorincola caseinilytica</name>
    <dbReference type="NCBI Taxonomy" id="2054315"/>
    <lineage>
        <taxon>Bacteria</taxon>
        <taxon>Pseudomonadati</taxon>
        <taxon>Bacteroidota</taxon>
        <taxon>Chitinophagia</taxon>
        <taxon>Chitinophagales</taxon>
        <taxon>Chitinophagaceae</taxon>
        <taxon>Nemorincola</taxon>
    </lineage>
</organism>
<evidence type="ECO:0000313" key="2">
    <source>
        <dbReference type="EMBL" id="GAA4465897.1"/>
    </source>
</evidence>
<reference evidence="3" key="1">
    <citation type="journal article" date="2019" name="Int. J. Syst. Evol. Microbiol.">
        <title>The Global Catalogue of Microorganisms (GCM) 10K type strain sequencing project: providing services to taxonomists for standard genome sequencing and annotation.</title>
        <authorList>
            <consortium name="The Broad Institute Genomics Platform"/>
            <consortium name="The Broad Institute Genome Sequencing Center for Infectious Disease"/>
            <person name="Wu L."/>
            <person name="Ma J."/>
        </authorList>
    </citation>
    <scope>NUCLEOTIDE SEQUENCE [LARGE SCALE GENOMIC DNA]</scope>
    <source>
        <strain evidence="3">JCM 32105</strain>
    </source>
</reference>
<dbReference type="EMBL" id="BAABFA010000011">
    <property type="protein sequence ID" value="GAA4465897.1"/>
    <property type="molecule type" value="Genomic_DNA"/>
</dbReference>
<name>A0ABP8NEB3_9BACT</name>
<dbReference type="RefSeq" id="WP_345082135.1">
    <property type="nucleotide sequence ID" value="NZ_BAABFA010000011.1"/>
</dbReference>
<comment type="caution">
    <text evidence="2">The sequence shown here is derived from an EMBL/GenBank/DDBJ whole genome shotgun (WGS) entry which is preliminary data.</text>
</comment>